<proteinExistence type="predicted"/>
<sequence>MNGANDPDDPLRLLKGSEVSAVSFVRDHVELHFDGPVLRSLSDPVGVYGGRAWRFPAPGSPDLMRSYIGETVDGCELDPERMLALHFGEHRFVIPLDDETSGGPESAHLIGVDDHGRTSVLGGMWIW</sequence>
<organism evidence="1 2">
    <name type="scientific">Streptomyces calvus</name>
    <dbReference type="NCBI Taxonomy" id="67282"/>
    <lineage>
        <taxon>Bacteria</taxon>
        <taxon>Bacillati</taxon>
        <taxon>Actinomycetota</taxon>
        <taxon>Actinomycetes</taxon>
        <taxon>Kitasatosporales</taxon>
        <taxon>Streptomycetaceae</taxon>
        <taxon>Streptomyces</taxon>
    </lineage>
</organism>
<dbReference type="AlphaFoldDB" id="A0A514JLD7"/>
<dbReference type="EMBL" id="CP022310">
    <property type="protein sequence ID" value="QDI68140.1"/>
    <property type="molecule type" value="Genomic_DNA"/>
</dbReference>
<evidence type="ECO:0000313" key="1">
    <source>
        <dbReference type="EMBL" id="QDI68140.1"/>
    </source>
</evidence>
<gene>
    <name evidence="1" type="ORF">CD934_05265</name>
</gene>
<reference evidence="1 2" key="1">
    <citation type="submission" date="2017-07" db="EMBL/GenBank/DDBJ databases">
        <title>The Complete Genome of Streptomyces asterosporus-ZSY.</title>
        <authorList>
            <person name="Zhang S."/>
        </authorList>
    </citation>
    <scope>NUCLEOTIDE SEQUENCE [LARGE SCALE GENOMIC DNA]</scope>
    <source>
        <strain evidence="1 2">DSM 41452</strain>
    </source>
</reference>
<name>A0A514JLD7_9ACTN</name>
<accession>A0A514JLD7</accession>
<dbReference type="KEGG" id="sast:CD934_05265"/>
<protein>
    <submittedName>
        <fullName evidence="1">Uncharacterized protein</fullName>
    </submittedName>
</protein>
<dbReference type="Proteomes" id="UP000316215">
    <property type="component" value="Chromosome"/>
</dbReference>
<evidence type="ECO:0000313" key="2">
    <source>
        <dbReference type="Proteomes" id="UP000316215"/>
    </source>
</evidence>
<keyword evidence="2" id="KW-1185">Reference proteome</keyword>
<dbReference type="RefSeq" id="WP_142231365.1">
    <property type="nucleotide sequence ID" value="NZ_CP022310.1"/>
</dbReference>